<name>A0AAN8ZZB5_HALRR</name>
<keyword evidence="17" id="KW-1185">Reference proteome</keyword>
<reference evidence="16 17" key="1">
    <citation type="submission" date="2023-11" db="EMBL/GenBank/DDBJ databases">
        <title>Halocaridina rubra genome assembly.</title>
        <authorList>
            <person name="Smith C."/>
        </authorList>
    </citation>
    <scope>NUCLEOTIDE SEQUENCE [LARGE SCALE GENOMIC DNA]</scope>
    <source>
        <strain evidence="16">EP-1</strain>
        <tissue evidence="16">Whole</tissue>
    </source>
</reference>
<proteinExistence type="inferred from homology"/>
<dbReference type="Pfam" id="PF00328">
    <property type="entry name" value="His_Phos_2"/>
    <property type="match status" value="1"/>
</dbReference>
<evidence type="ECO:0000256" key="15">
    <source>
        <dbReference type="ARBA" id="ARBA00043832"/>
    </source>
</evidence>
<evidence type="ECO:0000313" key="16">
    <source>
        <dbReference type="EMBL" id="KAK7051127.1"/>
    </source>
</evidence>
<keyword evidence="7" id="KW-0732">Signal</keyword>
<comment type="catalytic activity">
    <reaction evidence="14">
        <text>1D-myo-inositol hexakisphosphate + H2O = 1D-myo-inositol 1,2,4,5,6-pentakisphosphate + phosphate</text>
        <dbReference type="Rhea" id="RHEA:16989"/>
        <dbReference type="ChEBI" id="CHEBI:15377"/>
        <dbReference type="ChEBI" id="CHEBI:43474"/>
        <dbReference type="ChEBI" id="CHEBI:57798"/>
        <dbReference type="ChEBI" id="CHEBI:58130"/>
        <dbReference type="EC" id="3.1.3.62"/>
    </reaction>
    <physiologicalReaction direction="left-to-right" evidence="14">
        <dbReference type="Rhea" id="RHEA:16990"/>
    </physiologicalReaction>
</comment>
<comment type="catalytic activity">
    <reaction evidence="13">
        <text>1D-myo-inositol 1,2,4,5,6-pentakisphosphate + H2O = 1D-myo-inositol 1,2,5,6-tetrakisphosphate + phosphate</text>
        <dbReference type="Rhea" id="RHEA:77115"/>
        <dbReference type="ChEBI" id="CHEBI:15377"/>
        <dbReference type="ChEBI" id="CHEBI:43474"/>
        <dbReference type="ChEBI" id="CHEBI:57798"/>
        <dbReference type="ChEBI" id="CHEBI:195535"/>
        <dbReference type="EC" id="3.1.3.62"/>
    </reaction>
    <physiologicalReaction direction="left-to-right" evidence="13">
        <dbReference type="Rhea" id="RHEA:77116"/>
    </physiologicalReaction>
</comment>
<evidence type="ECO:0000256" key="7">
    <source>
        <dbReference type="ARBA" id="ARBA00022729"/>
    </source>
</evidence>
<comment type="catalytic activity">
    <reaction evidence="12">
        <text>1D-myo-inositol 1,2,5,6-tetrakisphosphate + H2O = 1D-myo-inositol 1,2,6-trisphosphate + phosphate</text>
        <dbReference type="Rhea" id="RHEA:77119"/>
        <dbReference type="ChEBI" id="CHEBI:15377"/>
        <dbReference type="ChEBI" id="CHEBI:43474"/>
        <dbReference type="ChEBI" id="CHEBI:195535"/>
        <dbReference type="ChEBI" id="CHEBI:195537"/>
        <dbReference type="EC" id="3.1.3.62"/>
    </reaction>
    <physiologicalReaction direction="left-to-right" evidence="12">
        <dbReference type="Rhea" id="RHEA:77120"/>
    </physiologicalReaction>
</comment>
<evidence type="ECO:0000256" key="5">
    <source>
        <dbReference type="ARBA" id="ARBA00018097"/>
    </source>
</evidence>
<dbReference type="FunFam" id="3.40.50.1240:FF:000014">
    <property type="entry name" value="Multiple inositol polyphosphate phosphatase 1"/>
    <property type="match status" value="1"/>
</dbReference>
<gene>
    <name evidence="16" type="primary">MINPP1</name>
    <name evidence="16" type="ORF">SK128_003798</name>
</gene>
<organism evidence="16 17">
    <name type="scientific">Halocaridina rubra</name>
    <name type="common">Hawaiian red shrimp</name>
    <dbReference type="NCBI Taxonomy" id="373956"/>
    <lineage>
        <taxon>Eukaryota</taxon>
        <taxon>Metazoa</taxon>
        <taxon>Ecdysozoa</taxon>
        <taxon>Arthropoda</taxon>
        <taxon>Crustacea</taxon>
        <taxon>Multicrustacea</taxon>
        <taxon>Malacostraca</taxon>
        <taxon>Eumalacostraca</taxon>
        <taxon>Eucarida</taxon>
        <taxon>Decapoda</taxon>
        <taxon>Pleocyemata</taxon>
        <taxon>Caridea</taxon>
        <taxon>Atyoidea</taxon>
        <taxon>Atyidae</taxon>
        <taxon>Halocaridina</taxon>
    </lineage>
</organism>
<dbReference type="EC" id="3.1.3.62" evidence="4"/>
<evidence type="ECO:0000256" key="14">
    <source>
        <dbReference type="ARBA" id="ARBA00043691"/>
    </source>
</evidence>
<dbReference type="PANTHER" id="PTHR20963">
    <property type="entry name" value="MULTIPLE INOSITOL POLYPHOSPHATE PHOSPHATASE-RELATED"/>
    <property type="match status" value="1"/>
</dbReference>
<dbReference type="InterPro" id="IPR000560">
    <property type="entry name" value="His_Pase_clade-2"/>
</dbReference>
<dbReference type="Proteomes" id="UP001381693">
    <property type="component" value="Unassembled WGS sequence"/>
</dbReference>
<comment type="caution">
    <text evidence="16">The sequence shown here is derived from an EMBL/GenBank/DDBJ whole genome shotgun (WGS) entry which is preliminary data.</text>
</comment>
<keyword evidence="10" id="KW-0325">Glycoprotein</keyword>
<evidence type="ECO:0000256" key="3">
    <source>
        <dbReference type="ARBA" id="ARBA00012976"/>
    </source>
</evidence>
<dbReference type="GO" id="GO:0003993">
    <property type="term" value="F:acid phosphatase activity"/>
    <property type="evidence" value="ECO:0007669"/>
    <property type="project" value="TreeGrafter"/>
</dbReference>
<evidence type="ECO:0000256" key="11">
    <source>
        <dbReference type="ARBA" id="ARBA00031642"/>
    </source>
</evidence>
<evidence type="ECO:0000313" key="17">
    <source>
        <dbReference type="Proteomes" id="UP001381693"/>
    </source>
</evidence>
<keyword evidence="9" id="KW-0472">Membrane</keyword>
<dbReference type="SUPFAM" id="SSF53254">
    <property type="entry name" value="Phosphoglycerate mutase-like"/>
    <property type="match status" value="1"/>
</dbReference>
<evidence type="ECO:0000256" key="8">
    <source>
        <dbReference type="ARBA" id="ARBA00022801"/>
    </source>
</evidence>
<accession>A0AAN8ZZB5</accession>
<keyword evidence="8" id="KW-0378">Hydrolase</keyword>
<sequence length="474" mass="54382">MDDSVWIMSVCVLALSLNGRSIGFRLKEKHYCLSDDINPYLKFATKTGYNLQRGTLDPESLAPEGCEPIQFWHLLRHGTRYPSRKDIAAFGKLPDLQRRILEADSELCDGDLEALRRWSLGGLNETWNYIQTPEGDLELLELAGRFKNAIPTLLGKPFSNDSFKFRHTKTQRTEASARAYAKGLFGEESDMVYMPRPLDPDPLIKFYDVCSKYQREVKDKPEALEEAKLFAEGPEVAAMVARMSKRLGISLTLDYVETLYDACRFYKAWMPSEMSVWCAAFTPDDLKIMEYCEDLEYYYESGYGHVINYESACPMMKDLLLHLSNAVDGRSVPSSTFYFGHSGALQKMMARLGLYKDAIPLTHEGFEQDRLWRTSRHGIFTTNLAFTLSKCTGEREFWVTLMVNEMPVQIPGCPDTAGCSWQDFMKIYGQYENCDFDVICENEKEYYSSSGSLYYLHFLTKAFFLLGNVPFLWS</sequence>
<evidence type="ECO:0000256" key="4">
    <source>
        <dbReference type="ARBA" id="ARBA00013040"/>
    </source>
</evidence>
<evidence type="ECO:0000256" key="1">
    <source>
        <dbReference type="ARBA" id="ARBA00004236"/>
    </source>
</evidence>
<dbReference type="CDD" id="cd07061">
    <property type="entry name" value="HP_HAP_like"/>
    <property type="match status" value="1"/>
</dbReference>
<evidence type="ECO:0000256" key="10">
    <source>
        <dbReference type="ARBA" id="ARBA00023180"/>
    </source>
</evidence>
<dbReference type="PANTHER" id="PTHR20963:SF8">
    <property type="entry name" value="MULTIPLE INOSITOL POLYPHOSPHATE PHOSPHATASE 1"/>
    <property type="match status" value="1"/>
</dbReference>
<keyword evidence="6" id="KW-1003">Cell membrane</keyword>
<evidence type="ECO:0000256" key="2">
    <source>
        <dbReference type="ARBA" id="ARBA00008422"/>
    </source>
</evidence>
<protein>
    <recommendedName>
        <fullName evidence="5">Multiple inositol polyphosphate phosphatase 1</fullName>
        <ecNumber evidence="4">3.1.3.62</ecNumber>
        <ecNumber evidence="3">3.1.3.80</ecNumber>
    </recommendedName>
    <alternativeName>
        <fullName evidence="11">2,3-bisphosphoglycerate 3-phosphatase</fullName>
    </alternativeName>
</protein>
<evidence type="ECO:0000256" key="12">
    <source>
        <dbReference type="ARBA" id="ARBA00043668"/>
    </source>
</evidence>
<comment type="catalytic activity">
    <reaction evidence="15">
        <text>(2R)-2,3-bisphosphoglycerate + H2O = (2R)-2-phosphoglycerate + phosphate</text>
        <dbReference type="Rhea" id="RHEA:27381"/>
        <dbReference type="ChEBI" id="CHEBI:15377"/>
        <dbReference type="ChEBI" id="CHEBI:43474"/>
        <dbReference type="ChEBI" id="CHEBI:58248"/>
        <dbReference type="ChEBI" id="CHEBI:58289"/>
        <dbReference type="EC" id="3.1.3.80"/>
    </reaction>
    <physiologicalReaction direction="left-to-right" evidence="15">
        <dbReference type="Rhea" id="RHEA:27382"/>
    </physiologicalReaction>
</comment>
<dbReference type="Gene3D" id="3.40.50.1240">
    <property type="entry name" value="Phosphoglycerate mutase-like"/>
    <property type="match status" value="1"/>
</dbReference>
<dbReference type="InterPro" id="IPR029033">
    <property type="entry name" value="His_PPase_superfam"/>
</dbReference>
<dbReference type="GO" id="GO:0034417">
    <property type="term" value="F:bisphosphoglycerate 3-phosphatase activity"/>
    <property type="evidence" value="ECO:0007669"/>
    <property type="project" value="UniProtKB-EC"/>
</dbReference>
<dbReference type="EC" id="3.1.3.80" evidence="3"/>
<dbReference type="AlphaFoldDB" id="A0AAN8ZZB5"/>
<dbReference type="GO" id="GO:0052745">
    <property type="term" value="F:inositol phosphate phosphatase activity"/>
    <property type="evidence" value="ECO:0007669"/>
    <property type="project" value="TreeGrafter"/>
</dbReference>
<evidence type="ECO:0000256" key="13">
    <source>
        <dbReference type="ARBA" id="ARBA00043671"/>
    </source>
</evidence>
<evidence type="ECO:0000256" key="6">
    <source>
        <dbReference type="ARBA" id="ARBA00022475"/>
    </source>
</evidence>
<dbReference type="GO" id="GO:0005886">
    <property type="term" value="C:plasma membrane"/>
    <property type="evidence" value="ECO:0007669"/>
    <property type="project" value="UniProtKB-SubCell"/>
</dbReference>
<dbReference type="EMBL" id="JAXCGZ010021465">
    <property type="protein sequence ID" value="KAK7051127.1"/>
    <property type="molecule type" value="Genomic_DNA"/>
</dbReference>
<comment type="subcellular location">
    <subcellularLocation>
        <location evidence="1">Cell membrane</location>
    </subcellularLocation>
</comment>
<comment type="similarity">
    <text evidence="2">Belongs to the histidine acid phosphatase family. MINPP1 subfamily.</text>
</comment>
<evidence type="ECO:0000256" key="9">
    <source>
        <dbReference type="ARBA" id="ARBA00023136"/>
    </source>
</evidence>